<dbReference type="RefSeq" id="WP_273557033.1">
    <property type="nucleotide sequence ID" value="NZ_JAQRFI010000218.1"/>
</dbReference>
<sequence>MPNKEIIYSHTIDLGTLLRQLSEYPADTRVSFSGLDFSRVNRTGEDIIQIEFDQSVYRTSEDVLVVQDHSK</sequence>
<reference evidence="1 2" key="1">
    <citation type="submission" date="2023-02" db="EMBL/GenBank/DDBJ databases">
        <title>Entomopathogenic bacteria.</title>
        <authorList>
            <person name="Machado R.A."/>
        </authorList>
    </citation>
    <scope>NUCLEOTIDE SEQUENCE [LARGE SCALE GENOMIC DNA]</scope>
    <source>
        <strain evidence="1 2">XENO-10</strain>
    </source>
</reference>
<accession>A0ABT5LPX3</accession>
<name>A0ABT5LPX3_9GAMM</name>
<dbReference type="EMBL" id="JAQRFI010000218">
    <property type="protein sequence ID" value="MDC9591854.1"/>
    <property type="molecule type" value="Genomic_DNA"/>
</dbReference>
<evidence type="ECO:0000313" key="2">
    <source>
        <dbReference type="Proteomes" id="UP001217178"/>
    </source>
</evidence>
<organism evidence="1 2">
    <name type="scientific">Xenorhabdus yunnanensis</name>
    <dbReference type="NCBI Taxonomy" id="3025878"/>
    <lineage>
        <taxon>Bacteria</taxon>
        <taxon>Pseudomonadati</taxon>
        <taxon>Pseudomonadota</taxon>
        <taxon>Gammaproteobacteria</taxon>
        <taxon>Enterobacterales</taxon>
        <taxon>Morganellaceae</taxon>
        <taxon>Xenorhabdus</taxon>
    </lineage>
</organism>
<keyword evidence="2" id="KW-1185">Reference proteome</keyword>
<gene>
    <name evidence="1" type="ORF">PSI23_21900</name>
</gene>
<comment type="caution">
    <text evidence="1">The sequence shown here is derived from an EMBL/GenBank/DDBJ whole genome shotgun (WGS) entry which is preliminary data.</text>
</comment>
<evidence type="ECO:0000313" key="1">
    <source>
        <dbReference type="EMBL" id="MDC9591854.1"/>
    </source>
</evidence>
<proteinExistence type="predicted"/>
<protein>
    <submittedName>
        <fullName evidence="1">Uncharacterized protein</fullName>
    </submittedName>
</protein>
<dbReference type="Proteomes" id="UP001217178">
    <property type="component" value="Unassembled WGS sequence"/>
</dbReference>